<dbReference type="Gene3D" id="1.10.10.10">
    <property type="entry name" value="Winged helix-like DNA-binding domain superfamily/Winged helix DNA-binding domain"/>
    <property type="match status" value="1"/>
</dbReference>
<evidence type="ECO:0000313" key="3">
    <source>
        <dbReference type="Proteomes" id="UP000480178"/>
    </source>
</evidence>
<evidence type="ECO:0000313" key="2">
    <source>
        <dbReference type="EMBL" id="QHT66307.1"/>
    </source>
</evidence>
<reference evidence="2 3" key="1">
    <citation type="submission" date="2020-01" db="EMBL/GenBank/DDBJ databases">
        <authorList>
            <person name="Kim M.K."/>
        </authorList>
    </citation>
    <scope>NUCLEOTIDE SEQUENCE [LARGE SCALE GENOMIC DNA]</scope>
    <source>
        <strain evidence="2 3">172606-1</strain>
    </source>
</reference>
<protein>
    <submittedName>
        <fullName evidence="2">PadR family transcriptional regulator</fullName>
    </submittedName>
</protein>
<accession>A0A6C0GEG8</accession>
<dbReference type="Proteomes" id="UP000480178">
    <property type="component" value="Chromosome"/>
</dbReference>
<proteinExistence type="predicted"/>
<dbReference type="Pfam" id="PF03551">
    <property type="entry name" value="PadR"/>
    <property type="match status" value="1"/>
</dbReference>
<feature type="domain" description="Transcription regulator PadR N-terminal" evidence="1">
    <location>
        <begin position="18"/>
        <end position="89"/>
    </location>
</feature>
<dbReference type="KEGG" id="rhoz:GXP67_06360"/>
<evidence type="ECO:0000259" key="1">
    <source>
        <dbReference type="Pfam" id="PF03551"/>
    </source>
</evidence>
<dbReference type="InterPro" id="IPR036390">
    <property type="entry name" value="WH_DNA-bd_sf"/>
</dbReference>
<dbReference type="SUPFAM" id="SSF46785">
    <property type="entry name" value="Winged helix' DNA-binding domain"/>
    <property type="match status" value="1"/>
</dbReference>
<gene>
    <name evidence="2" type="ORF">GXP67_06360</name>
</gene>
<keyword evidence="3" id="KW-1185">Reference proteome</keyword>
<organism evidence="2 3">
    <name type="scientific">Rhodocytophaga rosea</name>
    <dbReference type="NCBI Taxonomy" id="2704465"/>
    <lineage>
        <taxon>Bacteria</taxon>
        <taxon>Pseudomonadati</taxon>
        <taxon>Bacteroidota</taxon>
        <taxon>Cytophagia</taxon>
        <taxon>Cytophagales</taxon>
        <taxon>Rhodocytophagaceae</taxon>
        <taxon>Rhodocytophaga</taxon>
    </lineage>
</organism>
<name>A0A6C0GEG8_9BACT</name>
<dbReference type="InterPro" id="IPR005149">
    <property type="entry name" value="Tscrpt_reg_PadR_N"/>
</dbReference>
<dbReference type="EMBL" id="CP048222">
    <property type="protein sequence ID" value="QHT66307.1"/>
    <property type="molecule type" value="Genomic_DNA"/>
</dbReference>
<dbReference type="InterPro" id="IPR036388">
    <property type="entry name" value="WH-like_DNA-bd_sf"/>
</dbReference>
<dbReference type="AlphaFoldDB" id="A0A6C0GEG8"/>
<sequence length="115" mass="12862">MIETRLGEFEEVILLIVGILGEEAYAFKIAEEFESQTSREVSIGAVHSTLTRLEEKGFVKSDMGKATAERGGRRKRIYTITAYGQQALSAARDFRMSLWSQYPAFANKLNFGGSM</sequence>
<dbReference type="RefSeq" id="WP_162442368.1">
    <property type="nucleotide sequence ID" value="NZ_CP048222.1"/>
</dbReference>